<evidence type="ECO:0000313" key="4">
    <source>
        <dbReference type="EnsemblMetazoa" id="CLYHEMP001809.2"/>
    </source>
</evidence>
<dbReference type="GO" id="GO:0042162">
    <property type="term" value="F:telomeric DNA binding"/>
    <property type="evidence" value="ECO:0007669"/>
    <property type="project" value="InterPro"/>
</dbReference>
<evidence type="ECO:0000313" key="5">
    <source>
        <dbReference type="Proteomes" id="UP000594262"/>
    </source>
</evidence>
<evidence type="ECO:0000259" key="2">
    <source>
        <dbReference type="PROSITE" id="PS50090"/>
    </source>
</evidence>
<dbReference type="InterPro" id="IPR001005">
    <property type="entry name" value="SANT/Myb"/>
</dbReference>
<name>A0A7M5V1B3_9CNID</name>
<dbReference type="Pfam" id="PF00249">
    <property type="entry name" value="Myb_DNA-binding"/>
    <property type="match status" value="1"/>
</dbReference>
<dbReference type="PANTHER" id="PTHR46833:SF1">
    <property type="entry name" value="TELOMERIC REPEAT-BINDING FACTOR 2"/>
    <property type="match status" value="1"/>
</dbReference>
<dbReference type="Proteomes" id="UP000594262">
    <property type="component" value="Unplaced"/>
</dbReference>
<dbReference type="GO" id="GO:0031848">
    <property type="term" value="P:protection from non-homologous end joining at telomere"/>
    <property type="evidence" value="ECO:0007669"/>
    <property type="project" value="InterPro"/>
</dbReference>
<feature type="compositionally biased region" description="Basic and acidic residues" evidence="1">
    <location>
        <begin position="281"/>
        <end position="291"/>
    </location>
</feature>
<dbReference type="EnsemblMetazoa" id="CLYHEMT001809.2">
    <property type="protein sequence ID" value="CLYHEMP001809.2"/>
    <property type="gene ID" value="CLYHEMG001809"/>
</dbReference>
<dbReference type="InterPro" id="IPR030657">
    <property type="entry name" value="TERF2"/>
</dbReference>
<feature type="compositionally biased region" description="Basic and acidic residues" evidence="1">
    <location>
        <begin position="456"/>
        <end position="467"/>
    </location>
</feature>
<dbReference type="SUPFAM" id="SSF46689">
    <property type="entry name" value="Homeodomain-like"/>
    <property type="match status" value="1"/>
</dbReference>
<dbReference type="GO" id="GO:0000781">
    <property type="term" value="C:chromosome, telomeric region"/>
    <property type="evidence" value="ECO:0007669"/>
    <property type="project" value="InterPro"/>
</dbReference>
<dbReference type="Gene3D" id="1.10.10.60">
    <property type="entry name" value="Homeodomain-like"/>
    <property type="match status" value="1"/>
</dbReference>
<dbReference type="AlphaFoldDB" id="A0A7M5V1B3"/>
<dbReference type="OrthoDB" id="608866at2759"/>
<reference evidence="4" key="1">
    <citation type="submission" date="2021-01" db="UniProtKB">
        <authorList>
            <consortium name="EnsemblMetazoa"/>
        </authorList>
    </citation>
    <scope>IDENTIFICATION</scope>
</reference>
<evidence type="ECO:0000259" key="3">
    <source>
        <dbReference type="PROSITE" id="PS51294"/>
    </source>
</evidence>
<feature type="region of interest" description="Disordered" evidence="1">
    <location>
        <begin position="198"/>
        <end position="244"/>
    </location>
</feature>
<feature type="compositionally biased region" description="Basic residues" evidence="1">
    <location>
        <begin position="292"/>
        <end position="302"/>
    </location>
</feature>
<dbReference type="RefSeq" id="XP_066914431.1">
    <property type="nucleotide sequence ID" value="XM_067058330.1"/>
</dbReference>
<feature type="domain" description="Myb-like" evidence="2">
    <location>
        <begin position="545"/>
        <end position="599"/>
    </location>
</feature>
<dbReference type="InterPro" id="IPR009057">
    <property type="entry name" value="Homeodomain-like_sf"/>
</dbReference>
<dbReference type="PROSITE" id="PS51294">
    <property type="entry name" value="HTH_MYB"/>
    <property type="match status" value="1"/>
</dbReference>
<dbReference type="SMART" id="SM00717">
    <property type="entry name" value="SANT"/>
    <property type="match status" value="1"/>
</dbReference>
<sequence>MAARAAVRKDSTNSKFEELCHLWLFETAAYRFCRSFLDFENCFECLLRYGSILKHLIALDGHLQKQEPTSWHFFIELIIQSFETENKKGLLQLLNQVDKLNFQNKDKRNLQLFLNTKVLLCYYEQGNIKKARQFLRNNDILHVQEISNLLQQTDSTYPDGLDVKNLQAFIHPVIEELLQKVGKPKLYSQASALLSENEKTLKTQETQTEENRPKDLPLSKSKSALDLVKPHKEANPTKSSSSFVMSQTGKILMSPSIASCAKISISDPALTPFKKNLWSKDQPDDVKDNKRPKSPRRSPRKTRSSDIEKTVNFKLKLSLRSQKKNKPETTSETNRLSTKKAHKPQLEFTSNNKKRKTQKSLEADIAFETENILPADDEESPDLFAKLQTSTQNVESNELHSSNNSDLLGDKRLTNSISPIPTSYTYVTTLSQEQEEAIAAATKTTNTNKLLFRTAKAKDKEKEKDENSSSSRKRLFDVTPEEKSSKKKSIPPPGARRRRKDVTSNDGDEDSGESITWESPENDSETQRTKAARQMCKRNNTSINTKRRGRVSFTKKEEENLLEGVKKYGFGCWAKILKNYHFNPCRTSVSLKDKYRTLQNQGKV</sequence>
<keyword evidence="5" id="KW-1185">Reference proteome</keyword>
<feature type="region of interest" description="Disordered" evidence="1">
    <location>
        <begin position="453"/>
        <end position="535"/>
    </location>
</feature>
<feature type="compositionally biased region" description="Basic and acidic residues" evidence="1">
    <location>
        <begin position="474"/>
        <end position="484"/>
    </location>
</feature>
<proteinExistence type="predicted"/>
<dbReference type="CDD" id="cd11660">
    <property type="entry name" value="SANT_TRF"/>
    <property type="match status" value="1"/>
</dbReference>
<evidence type="ECO:0008006" key="6">
    <source>
        <dbReference type="Google" id="ProtNLM"/>
    </source>
</evidence>
<feature type="region of interest" description="Disordered" evidence="1">
    <location>
        <begin position="273"/>
        <end position="360"/>
    </location>
</feature>
<dbReference type="PANTHER" id="PTHR46833">
    <property type="entry name" value="TELOMERIC REPEAT-BINDING FACTOR 2 TERF2"/>
    <property type="match status" value="1"/>
</dbReference>
<feature type="compositionally biased region" description="Basic residues" evidence="1">
    <location>
        <begin position="485"/>
        <end position="500"/>
    </location>
</feature>
<feature type="compositionally biased region" description="Polar residues" evidence="1">
    <location>
        <begin position="389"/>
        <end position="406"/>
    </location>
</feature>
<dbReference type="InterPro" id="IPR017930">
    <property type="entry name" value="Myb_dom"/>
</dbReference>
<dbReference type="GO" id="GO:0005634">
    <property type="term" value="C:nucleus"/>
    <property type="evidence" value="ECO:0007669"/>
    <property type="project" value="InterPro"/>
</dbReference>
<organism evidence="4 5">
    <name type="scientific">Clytia hemisphaerica</name>
    <dbReference type="NCBI Taxonomy" id="252671"/>
    <lineage>
        <taxon>Eukaryota</taxon>
        <taxon>Metazoa</taxon>
        <taxon>Cnidaria</taxon>
        <taxon>Hydrozoa</taxon>
        <taxon>Hydroidolina</taxon>
        <taxon>Leptothecata</taxon>
        <taxon>Obeliida</taxon>
        <taxon>Clytiidae</taxon>
        <taxon>Clytia</taxon>
    </lineage>
</organism>
<evidence type="ECO:0000256" key="1">
    <source>
        <dbReference type="SAM" id="MobiDB-lite"/>
    </source>
</evidence>
<dbReference type="PROSITE" id="PS50090">
    <property type="entry name" value="MYB_LIKE"/>
    <property type="match status" value="1"/>
</dbReference>
<dbReference type="GeneID" id="136801686"/>
<accession>A0A7M5V1B3</accession>
<feature type="domain" description="HTH myb-type" evidence="3">
    <location>
        <begin position="545"/>
        <end position="603"/>
    </location>
</feature>
<feature type="region of interest" description="Disordered" evidence="1">
    <location>
        <begin position="389"/>
        <end position="419"/>
    </location>
</feature>
<protein>
    <recommendedName>
        <fullName evidence="6">Telomeric repeat-binding factor</fullName>
    </recommendedName>
</protein>